<organism evidence="3 4">
    <name type="scientific">Apibacter mensalis</name>
    <dbReference type="NCBI Taxonomy" id="1586267"/>
    <lineage>
        <taxon>Bacteria</taxon>
        <taxon>Pseudomonadati</taxon>
        <taxon>Bacteroidota</taxon>
        <taxon>Flavobacteriia</taxon>
        <taxon>Flavobacteriales</taxon>
        <taxon>Weeksellaceae</taxon>
        <taxon>Apibacter</taxon>
    </lineage>
</organism>
<dbReference type="GO" id="GO:0015159">
    <property type="term" value="F:polysaccharide transmembrane transporter activity"/>
    <property type="evidence" value="ECO:0007669"/>
    <property type="project" value="InterPro"/>
</dbReference>
<protein>
    <submittedName>
        <fullName evidence="3">Polysaccharide biosynthesis/export protein</fullName>
    </submittedName>
</protein>
<dbReference type="OrthoDB" id="1445882at2"/>
<feature type="domain" description="Polysaccharide export protein N-terminal" evidence="2">
    <location>
        <begin position="47"/>
        <end position="144"/>
    </location>
</feature>
<dbReference type="AlphaFoldDB" id="A0A0X3AQ09"/>
<accession>A0A0X3AQ09</accession>
<dbReference type="Proteomes" id="UP000182761">
    <property type="component" value="Unassembled WGS sequence"/>
</dbReference>
<keyword evidence="4" id="KW-1185">Reference proteome</keyword>
<evidence type="ECO:0000313" key="3">
    <source>
        <dbReference type="EMBL" id="CVK16452.1"/>
    </source>
</evidence>
<dbReference type="PANTHER" id="PTHR33619:SF3">
    <property type="entry name" value="POLYSACCHARIDE EXPORT PROTEIN GFCE-RELATED"/>
    <property type="match status" value="1"/>
</dbReference>
<proteinExistence type="predicted"/>
<dbReference type="PROSITE" id="PS51257">
    <property type="entry name" value="PROKAR_LIPOPROTEIN"/>
    <property type="match status" value="1"/>
</dbReference>
<dbReference type="EMBL" id="FCOR01000007">
    <property type="protein sequence ID" value="CVK16452.1"/>
    <property type="molecule type" value="Genomic_DNA"/>
</dbReference>
<dbReference type="Gene3D" id="3.30.1950.10">
    <property type="entry name" value="wza like domain"/>
    <property type="match status" value="1"/>
</dbReference>
<dbReference type="Pfam" id="PF02563">
    <property type="entry name" value="Poly_export"/>
    <property type="match status" value="1"/>
</dbReference>
<gene>
    <name evidence="3" type="ORF">Ga0061079_10754</name>
</gene>
<evidence type="ECO:0000313" key="4">
    <source>
        <dbReference type="Proteomes" id="UP000182761"/>
    </source>
</evidence>
<sequence>MKFNQVFFIISFALFLSSCIGVKDLKYLQPSENLQYNQYGLVPVIYENYRVKKDDILAMTLITSDKNASRFLSEENTTAFKGGANNGDGRLRTSGLIVDANGYISIYGLGEFYVYGLTLHEITDLVQARLNEVLYNDGKAEVRMNIGAIKYYMVGEIASPGEKMELSNRVDLLQAIAKSGDLTRYADRRHIRIIREYPEGKKNIVLDITRDDILNSPYFYLQSGDQIIIDPLKEKISGLGGGTTIGDVTQFLSVGIQAITTYLFFKTL</sequence>
<evidence type="ECO:0000259" key="2">
    <source>
        <dbReference type="Pfam" id="PF02563"/>
    </source>
</evidence>
<dbReference type="RefSeq" id="WP_055425644.1">
    <property type="nucleotide sequence ID" value="NZ_FCOR01000007.1"/>
</dbReference>
<dbReference type="InterPro" id="IPR003715">
    <property type="entry name" value="Poly_export_N"/>
</dbReference>
<evidence type="ECO:0000256" key="1">
    <source>
        <dbReference type="ARBA" id="ARBA00022729"/>
    </source>
</evidence>
<dbReference type="PANTHER" id="PTHR33619">
    <property type="entry name" value="POLYSACCHARIDE EXPORT PROTEIN GFCE-RELATED"/>
    <property type="match status" value="1"/>
</dbReference>
<name>A0A0X3AQ09_9FLAO</name>
<dbReference type="STRING" id="1586267.GCA_001418685_01305"/>
<dbReference type="Gene3D" id="3.10.560.10">
    <property type="entry name" value="Outer membrane lipoprotein wza domain like"/>
    <property type="match status" value="1"/>
</dbReference>
<keyword evidence="1" id="KW-0732">Signal</keyword>
<dbReference type="InterPro" id="IPR049712">
    <property type="entry name" value="Poly_export"/>
</dbReference>
<reference evidence="3 4" key="1">
    <citation type="submission" date="2016-01" db="EMBL/GenBank/DDBJ databases">
        <authorList>
            <person name="McClelland M."/>
            <person name="Jain A."/>
            <person name="Saraogi P."/>
            <person name="Mendelson R."/>
            <person name="Westerman R."/>
            <person name="SanMiguel P."/>
            <person name="Csonka L."/>
        </authorList>
    </citation>
    <scope>NUCLEOTIDE SEQUENCE [LARGE SCALE GENOMIC DNA]</scope>
    <source>
        <strain evidence="3 4">R-53146</strain>
    </source>
</reference>